<proteinExistence type="predicted"/>
<name>A0ABY5NIJ2_9MICO</name>
<dbReference type="RefSeq" id="WP_259611506.1">
    <property type="nucleotide sequence ID" value="NZ_CP091139.2"/>
</dbReference>
<protein>
    <submittedName>
        <fullName evidence="1">Uncharacterized protein</fullName>
    </submittedName>
</protein>
<organism evidence="1 2">
    <name type="scientific">Microbacterium elymi</name>
    <dbReference type="NCBI Taxonomy" id="2909587"/>
    <lineage>
        <taxon>Bacteria</taxon>
        <taxon>Bacillati</taxon>
        <taxon>Actinomycetota</taxon>
        <taxon>Actinomycetes</taxon>
        <taxon>Micrococcales</taxon>
        <taxon>Microbacteriaceae</taxon>
        <taxon>Microbacterium</taxon>
    </lineage>
</organism>
<dbReference type="Proteomes" id="UP001054811">
    <property type="component" value="Chromosome"/>
</dbReference>
<reference evidence="1" key="1">
    <citation type="submission" date="2022-01" db="EMBL/GenBank/DDBJ databases">
        <title>Microbacterium eymi and Microbacterium rhizovicinus sp. nov., isolated from the rhizospheric soil of Elymus tsukushiensis, a plant native to the Dokdo Islands, Republic of Korea.</title>
        <authorList>
            <person name="Hwang Y.J."/>
        </authorList>
    </citation>
    <scope>NUCLEOTIDE SEQUENCE</scope>
    <source>
        <strain evidence="1">KUDC0405</strain>
    </source>
</reference>
<dbReference type="EMBL" id="CP091139">
    <property type="protein sequence ID" value="UUT34968.1"/>
    <property type="molecule type" value="Genomic_DNA"/>
</dbReference>
<accession>A0ABY5NIJ2</accession>
<evidence type="ECO:0000313" key="2">
    <source>
        <dbReference type="Proteomes" id="UP001054811"/>
    </source>
</evidence>
<evidence type="ECO:0000313" key="1">
    <source>
        <dbReference type="EMBL" id="UUT34968.1"/>
    </source>
</evidence>
<gene>
    <name evidence="1" type="ORF">L2X98_31890</name>
</gene>
<keyword evidence="2" id="KW-1185">Reference proteome</keyword>
<sequence length="544" mass="57341">MRKPVPSATRCKLFPVDPDGIDPIAKAWDKDTVTARSQEQSGATLSWSTSGYSGTGRVEISDTQDPATTTLADSVFDTWDLVRIDPITGAQDPWLTYDQITKVELFQLPAGSTDPSLGTWVDAPGDPCPSACDGTFPGYALNSDEQRATTIGFRLTYVESPTRVDRLGTPGAPPVGSGVAASTGNDRHIHPVFQLRDVRRSDDAVPVVADAVYNVAGEPGVVSNTVRATGYWNIADTEPILTKTAADTILLLHVPVTVDATKTWTGGPLGVPAEDVPQSAYPTSRVTLTASNTTPAKIDELNITDPDTSDQGGGSCLTSPFDQFNLVGFTTITAPGDIGADAVNVHLSPAPNGVADYDRAGALALTEGDLAEVTAMTITYSGRIDAAAGAAIPTATVSYDVRLRAESRSGSQPPQAGSAVCNQSHAAASDMVDFPTYTEAADAYRNADIDLVAQGIDVTAGKSFDPTTITEPSIGPVTVTLRGQPSGPSRTVAMNLEDSASSNACHLLQPVRLRRSRADHLGQPRESGHCGRLCRRHLVRQRCR</sequence>